<dbReference type="STRING" id="1121267.CCUN_1737"/>
<keyword evidence="3" id="KW-0282">Flagellum</keyword>
<name>A0A1W6BYY8_9BACT</name>
<dbReference type="EMBL" id="CP020867">
    <property type="protein sequence ID" value="ARJ57311.1"/>
    <property type="molecule type" value="Genomic_DNA"/>
</dbReference>
<gene>
    <name evidence="3" type="primary">flaG</name>
    <name evidence="3" type="ORF">CCUN_1737</name>
</gene>
<dbReference type="Pfam" id="PF03646">
    <property type="entry name" value="FlaG"/>
    <property type="match status" value="1"/>
</dbReference>
<dbReference type="InterPro" id="IPR035924">
    <property type="entry name" value="FlaG-like_sf"/>
</dbReference>
<dbReference type="PANTHER" id="PTHR37166">
    <property type="entry name" value="PROTEIN FLAG"/>
    <property type="match status" value="1"/>
</dbReference>
<reference evidence="3 4" key="1">
    <citation type="submission" date="2017-04" db="EMBL/GenBank/DDBJ databases">
        <title>Complete genome sequence of the Campylobacter cuniculorum type strain LMG24588.</title>
        <authorList>
            <person name="Miller W.G."/>
            <person name="Yee E."/>
            <person name="Revez J."/>
            <person name="Bono J.L."/>
            <person name="Rossi M."/>
        </authorList>
    </citation>
    <scope>NUCLEOTIDE SEQUENCE [LARGE SCALE GENOMIC DNA]</scope>
    <source>
        <strain evidence="3 4">LMG 24588</strain>
    </source>
</reference>
<keyword evidence="3" id="KW-0969">Cilium</keyword>
<dbReference type="NCBIfam" id="NF006281">
    <property type="entry name" value="PRK08452.1"/>
    <property type="match status" value="1"/>
</dbReference>
<protein>
    <submittedName>
        <fullName evidence="3">Flagellar protein FlaG</fullName>
    </submittedName>
</protein>
<dbReference type="OrthoDB" id="5373092at2"/>
<dbReference type="SUPFAM" id="SSF160214">
    <property type="entry name" value="FlaG-like"/>
    <property type="match status" value="1"/>
</dbReference>
<dbReference type="eggNOG" id="COG1334">
    <property type="taxonomic scope" value="Bacteria"/>
</dbReference>
<keyword evidence="3" id="KW-0966">Cell projection</keyword>
<evidence type="ECO:0000256" key="2">
    <source>
        <dbReference type="SAM" id="MobiDB-lite"/>
    </source>
</evidence>
<organism evidence="3 4">
    <name type="scientific">Campylobacter cuniculorum DSM 23162 = LMG 24588</name>
    <dbReference type="NCBI Taxonomy" id="1121267"/>
    <lineage>
        <taxon>Bacteria</taxon>
        <taxon>Pseudomonadati</taxon>
        <taxon>Campylobacterota</taxon>
        <taxon>Epsilonproteobacteria</taxon>
        <taxon>Campylobacterales</taxon>
        <taxon>Campylobacteraceae</taxon>
        <taxon>Campylobacter</taxon>
    </lineage>
</organism>
<evidence type="ECO:0000256" key="1">
    <source>
        <dbReference type="SAM" id="Coils"/>
    </source>
</evidence>
<feature type="coiled-coil region" evidence="1">
    <location>
        <begin position="45"/>
        <end position="76"/>
    </location>
</feature>
<dbReference type="KEGG" id="ccun:CCUN_1737"/>
<proteinExistence type="predicted"/>
<dbReference type="Gene3D" id="3.30.160.170">
    <property type="entry name" value="FlaG-like"/>
    <property type="match status" value="1"/>
</dbReference>
<feature type="region of interest" description="Disordered" evidence="2">
    <location>
        <begin position="1"/>
        <end position="35"/>
    </location>
</feature>
<dbReference type="InterPro" id="IPR005186">
    <property type="entry name" value="FlaG"/>
</dbReference>
<keyword evidence="1" id="KW-0175">Coiled coil</keyword>
<evidence type="ECO:0000313" key="4">
    <source>
        <dbReference type="Proteomes" id="UP000192902"/>
    </source>
</evidence>
<evidence type="ECO:0000313" key="3">
    <source>
        <dbReference type="EMBL" id="ARJ57311.1"/>
    </source>
</evidence>
<dbReference type="Proteomes" id="UP000192902">
    <property type="component" value="Chromosome"/>
</dbReference>
<sequence length="128" mass="14521">MEISKLSGQMDTARQVDTASNLQNQRTGIAGANLNSAQIQTNSNQQREDEQNKSLNERLNDVVKELNQQMDYLNSNVRFGFSDDINAMYVTVSERNTGKEIRQIPSDEAIKLTKYFRDAIGLIFDKES</sequence>
<dbReference type="PANTHER" id="PTHR37166:SF1">
    <property type="entry name" value="PROTEIN FLAG"/>
    <property type="match status" value="1"/>
</dbReference>
<accession>A0A1W6BYY8</accession>
<dbReference type="AlphaFoldDB" id="A0A1W6BYY8"/>
<dbReference type="RefSeq" id="WP_027305807.1">
    <property type="nucleotide sequence ID" value="NZ_CP020867.1"/>
</dbReference>